<proteinExistence type="predicted"/>
<keyword evidence="2" id="KW-1185">Reference proteome</keyword>
<dbReference type="OrthoDB" id="10400661at2759"/>
<organism evidence="1 2">
    <name type="scientific">Racocetra fulgida</name>
    <dbReference type="NCBI Taxonomy" id="60492"/>
    <lineage>
        <taxon>Eukaryota</taxon>
        <taxon>Fungi</taxon>
        <taxon>Fungi incertae sedis</taxon>
        <taxon>Mucoromycota</taxon>
        <taxon>Glomeromycotina</taxon>
        <taxon>Glomeromycetes</taxon>
        <taxon>Diversisporales</taxon>
        <taxon>Gigasporaceae</taxon>
        <taxon>Racocetra</taxon>
    </lineage>
</organism>
<protein>
    <submittedName>
        <fullName evidence="1">16110_t:CDS:1</fullName>
    </submittedName>
</protein>
<dbReference type="EMBL" id="CAJVPZ010005511">
    <property type="protein sequence ID" value="CAG8562143.1"/>
    <property type="molecule type" value="Genomic_DNA"/>
</dbReference>
<accession>A0A9N9BBA5</accession>
<sequence>KCENVNSKKLKRKVRFDYSDSDEGIEIYGTAMYYIALCNLYGNSTEKNEVYALSIADYLGQKQKYNDALKIYDILSSKAEGVKIKSKASQKINEYQKHKPNK</sequence>
<feature type="non-terminal residue" evidence="1">
    <location>
        <position position="102"/>
    </location>
</feature>
<dbReference type="AlphaFoldDB" id="A0A9N9BBA5"/>
<dbReference type="Proteomes" id="UP000789396">
    <property type="component" value="Unassembled WGS sequence"/>
</dbReference>
<comment type="caution">
    <text evidence="1">The sequence shown here is derived from an EMBL/GenBank/DDBJ whole genome shotgun (WGS) entry which is preliminary data.</text>
</comment>
<name>A0A9N9BBA5_9GLOM</name>
<gene>
    <name evidence="1" type="ORF">RFULGI_LOCUS5108</name>
</gene>
<evidence type="ECO:0000313" key="1">
    <source>
        <dbReference type="EMBL" id="CAG8562143.1"/>
    </source>
</evidence>
<evidence type="ECO:0000313" key="2">
    <source>
        <dbReference type="Proteomes" id="UP000789396"/>
    </source>
</evidence>
<reference evidence="1" key="1">
    <citation type="submission" date="2021-06" db="EMBL/GenBank/DDBJ databases">
        <authorList>
            <person name="Kallberg Y."/>
            <person name="Tangrot J."/>
            <person name="Rosling A."/>
        </authorList>
    </citation>
    <scope>NUCLEOTIDE SEQUENCE</scope>
    <source>
        <strain evidence="1">IN212</strain>
    </source>
</reference>